<dbReference type="AlphaFoldDB" id="A0A562YH36"/>
<dbReference type="PANTHER" id="PTHR23416">
    <property type="entry name" value="SIALIC ACID SYNTHASE-RELATED"/>
    <property type="match status" value="1"/>
</dbReference>
<sequence length="372" mass="43308">MIIRKAIEKLMSYTAIDKLRMADNEIKSIAFLFYEDQQVFTNYRNICKSYRYLMSLIRSDFEVVEFNLKDKLISQEDVVDFDFVLVADGINGFSDIYVRKNLKVDIPFGIITSDSSPKKRKALFFYDVVWFQSFEFQNQLFNHPNLFHVCLKETEDICSPNWDDNYFRNQIRKGINSVVKDSARISNRMKSMKRLKVGLNSFYNSNFQIIGSEAFVEIGSFCSFGNNIKIYTTNHDTNYLTTQGYIYRKYFNRDHPGEFRKNPSLARTKGPVIIKNDVWIGDDVKIMSGVTIGNGACIAAGSIVTSDVEDYSIVGGVPAKHLKARFDIHIIEFLLSLKWWDWPDRMIKMNEEFFILDLNSIDEVDEIKINYL</sequence>
<reference evidence="5 6" key="2">
    <citation type="submission" date="2019-07" db="EMBL/GenBank/DDBJ databases">
        <title>Seonamhaeicola sp. W255 draft genome.</title>
        <authorList>
            <person name="Zhang X.-Y."/>
            <person name="Zhang R."/>
            <person name="Zhong Y.-L."/>
            <person name="Du Z.-J."/>
        </authorList>
    </citation>
    <scope>NUCLEOTIDE SEQUENCE [LARGE SCALE GENOMIC DNA]</scope>
    <source>
        <strain evidence="5 6">W255</strain>
    </source>
</reference>
<dbReference type="InterPro" id="IPR011004">
    <property type="entry name" value="Trimer_LpxA-like_sf"/>
</dbReference>
<dbReference type="Pfam" id="PF00132">
    <property type="entry name" value="Hexapep"/>
    <property type="match status" value="1"/>
</dbReference>
<dbReference type="RefSeq" id="WP_133354940.1">
    <property type="nucleotide sequence ID" value="NZ_SMZJ02000001.1"/>
</dbReference>
<protein>
    <submittedName>
        <fullName evidence="5">CatB-related O-acetyltransferase</fullName>
    </submittedName>
</protein>
<dbReference type="InterPro" id="IPR051159">
    <property type="entry name" value="Hexapeptide_acetyltransf"/>
</dbReference>
<dbReference type="Gene3D" id="2.160.10.10">
    <property type="entry name" value="Hexapeptide repeat proteins"/>
    <property type="match status" value="1"/>
</dbReference>
<evidence type="ECO:0000256" key="1">
    <source>
        <dbReference type="ARBA" id="ARBA00007274"/>
    </source>
</evidence>
<name>A0A562YH36_9FLAO</name>
<dbReference type="PROSITE" id="PS00101">
    <property type="entry name" value="HEXAPEP_TRANSFERASES"/>
    <property type="match status" value="1"/>
</dbReference>
<organism evidence="5 6">
    <name type="scientific">Seonamhaeicola sediminis</name>
    <dbReference type="NCBI Taxonomy" id="2528206"/>
    <lineage>
        <taxon>Bacteria</taxon>
        <taxon>Pseudomonadati</taxon>
        <taxon>Bacteroidota</taxon>
        <taxon>Flavobacteriia</taxon>
        <taxon>Flavobacteriales</taxon>
        <taxon>Flavobacteriaceae</taxon>
    </lineage>
</organism>
<keyword evidence="4" id="KW-0012">Acyltransferase</keyword>
<evidence type="ECO:0000256" key="2">
    <source>
        <dbReference type="ARBA" id="ARBA00022679"/>
    </source>
</evidence>
<evidence type="ECO:0000256" key="3">
    <source>
        <dbReference type="ARBA" id="ARBA00022737"/>
    </source>
</evidence>
<dbReference type="InterPro" id="IPR018357">
    <property type="entry name" value="Hexapep_transf_CS"/>
</dbReference>
<proteinExistence type="inferred from homology"/>
<comment type="similarity">
    <text evidence="1">Belongs to the transferase hexapeptide repeat family.</text>
</comment>
<dbReference type="InterPro" id="IPR001451">
    <property type="entry name" value="Hexapep"/>
</dbReference>
<dbReference type="GO" id="GO:0005829">
    <property type="term" value="C:cytosol"/>
    <property type="evidence" value="ECO:0007669"/>
    <property type="project" value="TreeGrafter"/>
</dbReference>
<dbReference type="OrthoDB" id="9814490at2"/>
<dbReference type="PANTHER" id="PTHR23416:SF23">
    <property type="entry name" value="ACETYLTRANSFERASE C18B11.09C-RELATED"/>
    <property type="match status" value="1"/>
</dbReference>
<evidence type="ECO:0000313" key="6">
    <source>
        <dbReference type="Proteomes" id="UP000295814"/>
    </source>
</evidence>
<accession>A0A562YH36</accession>
<reference evidence="5 6" key="1">
    <citation type="submission" date="2019-03" db="EMBL/GenBank/DDBJ databases">
        <authorList>
            <person name="Zhong Y.L."/>
        </authorList>
    </citation>
    <scope>NUCLEOTIDE SEQUENCE [LARGE SCALE GENOMIC DNA]</scope>
    <source>
        <strain evidence="5 6">W255</strain>
    </source>
</reference>
<keyword evidence="3" id="KW-0677">Repeat</keyword>
<keyword evidence="6" id="KW-1185">Reference proteome</keyword>
<evidence type="ECO:0000256" key="4">
    <source>
        <dbReference type="ARBA" id="ARBA00023315"/>
    </source>
</evidence>
<dbReference type="EMBL" id="SMZJ02000001">
    <property type="protein sequence ID" value="TWO34376.1"/>
    <property type="molecule type" value="Genomic_DNA"/>
</dbReference>
<dbReference type="SUPFAM" id="SSF51161">
    <property type="entry name" value="Trimeric LpxA-like enzymes"/>
    <property type="match status" value="1"/>
</dbReference>
<dbReference type="CDD" id="cd03349">
    <property type="entry name" value="LbH_XAT"/>
    <property type="match status" value="1"/>
</dbReference>
<dbReference type="Proteomes" id="UP000295814">
    <property type="component" value="Unassembled WGS sequence"/>
</dbReference>
<dbReference type="GO" id="GO:0008374">
    <property type="term" value="F:O-acyltransferase activity"/>
    <property type="evidence" value="ECO:0007669"/>
    <property type="project" value="TreeGrafter"/>
</dbReference>
<gene>
    <name evidence="5" type="ORF">E1J38_000575</name>
</gene>
<keyword evidence="2 5" id="KW-0808">Transferase</keyword>
<comment type="caution">
    <text evidence="5">The sequence shown here is derived from an EMBL/GenBank/DDBJ whole genome shotgun (WGS) entry which is preliminary data.</text>
</comment>
<evidence type="ECO:0000313" key="5">
    <source>
        <dbReference type="EMBL" id="TWO34376.1"/>
    </source>
</evidence>